<dbReference type="InterPro" id="IPR013096">
    <property type="entry name" value="Cupin_2"/>
</dbReference>
<feature type="domain" description="Cupin type-2" evidence="1">
    <location>
        <begin position="49"/>
        <end position="103"/>
    </location>
</feature>
<protein>
    <submittedName>
        <fullName evidence="2">Cupin</fullName>
    </submittedName>
</protein>
<evidence type="ECO:0000259" key="1">
    <source>
        <dbReference type="Pfam" id="PF07883"/>
    </source>
</evidence>
<gene>
    <name evidence="2" type="ORF">CDV26_08285</name>
</gene>
<accession>A0ABN5AWU9</accession>
<dbReference type="InterPro" id="IPR014710">
    <property type="entry name" value="RmlC-like_jellyroll"/>
</dbReference>
<dbReference type="Gene3D" id="2.60.120.10">
    <property type="entry name" value="Jelly Rolls"/>
    <property type="match status" value="1"/>
</dbReference>
<evidence type="ECO:0000313" key="2">
    <source>
        <dbReference type="EMBL" id="ASG68386.1"/>
    </source>
</evidence>
<organism evidence="2 3">
    <name type="scientific">Francisella halioticida</name>
    <dbReference type="NCBI Taxonomy" id="549298"/>
    <lineage>
        <taxon>Bacteria</taxon>
        <taxon>Pseudomonadati</taxon>
        <taxon>Pseudomonadota</taxon>
        <taxon>Gammaproteobacteria</taxon>
        <taxon>Thiotrichales</taxon>
        <taxon>Francisellaceae</taxon>
        <taxon>Francisella</taxon>
    </lineage>
</organism>
<dbReference type="InterPro" id="IPR011051">
    <property type="entry name" value="RmlC_Cupin_sf"/>
</dbReference>
<keyword evidence="3" id="KW-1185">Reference proteome</keyword>
<name>A0ABN5AWU9_9GAMM</name>
<proteinExistence type="predicted"/>
<dbReference type="Proteomes" id="UP000249910">
    <property type="component" value="Chromosome"/>
</dbReference>
<reference evidence="2 3" key="1">
    <citation type="submission" date="2017-06" db="EMBL/GenBank/DDBJ databases">
        <title>Complete genome of Francisella halioticida.</title>
        <authorList>
            <person name="Sjodin A."/>
        </authorList>
    </citation>
    <scope>NUCLEOTIDE SEQUENCE [LARGE SCALE GENOMIC DNA]</scope>
    <source>
        <strain evidence="2 3">DSM 23729</strain>
    </source>
</reference>
<dbReference type="Pfam" id="PF07883">
    <property type="entry name" value="Cupin_2"/>
    <property type="match status" value="1"/>
</dbReference>
<sequence>MMNEKNTNSVYSVFPKFSKDEVFTDLLKYENVHVEKIISYGQVTDTDKPYVQDHDEWVLVLKGKAKLNLEAKEHILEEGRYLFIPKGSKHWLTYTAIPTIWLAIHLRGK</sequence>
<evidence type="ECO:0000313" key="3">
    <source>
        <dbReference type="Proteomes" id="UP000249910"/>
    </source>
</evidence>
<dbReference type="CDD" id="cd06981">
    <property type="entry name" value="cupin_reut_a1446"/>
    <property type="match status" value="1"/>
</dbReference>
<dbReference type="EMBL" id="CP022132">
    <property type="protein sequence ID" value="ASG68386.1"/>
    <property type="molecule type" value="Genomic_DNA"/>
</dbReference>
<dbReference type="SUPFAM" id="SSF51182">
    <property type="entry name" value="RmlC-like cupins"/>
    <property type="match status" value="1"/>
</dbReference>